<protein>
    <recommendedName>
        <fullName evidence="6 14">Pantothenate kinase</fullName>
        <ecNumber evidence="5 14">2.7.1.33</ecNumber>
    </recommendedName>
    <alternativeName>
        <fullName evidence="13 14">Pantothenic acid kinase</fullName>
    </alternativeName>
</protein>
<dbReference type="PIRSF" id="PIRSF000545">
    <property type="entry name" value="Pantothenate_kin"/>
    <property type="match status" value="1"/>
</dbReference>
<keyword evidence="7 14" id="KW-0963">Cytoplasm</keyword>
<evidence type="ECO:0000256" key="6">
    <source>
        <dbReference type="ARBA" id="ARBA00015080"/>
    </source>
</evidence>
<comment type="similarity">
    <text evidence="4 14 15">Belongs to the prokaryotic pantothenate kinase family.</text>
</comment>
<dbReference type="HAMAP" id="MF_00215">
    <property type="entry name" value="Pantothen_kinase_1"/>
    <property type="match status" value="1"/>
</dbReference>
<keyword evidence="9 14" id="KW-0547">Nucleotide-binding</keyword>
<accession>A0A0R1GNF4</accession>
<evidence type="ECO:0000256" key="13">
    <source>
        <dbReference type="ARBA" id="ARBA00032866"/>
    </source>
</evidence>
<feature type="domain" description="Phosphoribulokinase/uridine kinase" evidence="16">
    <location>
        <begin position="107"/>
        <end position="255"/>
    </location>
</feature>
<evidence type="ECO:0000256" key="4">
    <source>
        <dbReference type="ARBA" id="ARBA00006087"/>
    </source>
</evidence>
<dbReference type="InterPro" id="IPR006083">
    <property type="entry name" value="PRK/URK"/>
</dbReference>
<dbReference type="EC" id="2.7.1.33" evidence="5 14"/>
<keyword evidence="18" id="KW-1185">Reference proteome</keyword>
<evidence type="ECO:0000256" key="3">
    <source>
        <dbReference type="ARBA" id="ARBA00005225"/>
    </source>
</evidence>
<comment type="pathway">
    <text evidence="3 14 15">Cofactor biosynthesis; coenzyme A biosynthesis; CoA from (R)-pantothenate: step 1/5.</text>
</comment>
<dbReference type="InterPro" id="IPR004566">
    <property type="entry name" value="PanK"/>
</dbReference>
<dbReference type="GO" id="GO:0005524">
    <property type="term" value="F:ATP binding"/>
    <property type="evidence" value="ECO:0007669"/>
    <property type="project" value="UniProtKB-UniRule"/>
</dbReference>
<dbReference type="Pfam" id="PF00485">
    <property type="entry name" value="PRK"/>
    <property type="match status" value="1"/>
</dbReference>
<dbReference type="Proteomes" id="UP000051461">
    <property type="component" value="Unassembled WGS sequence"/>
</dbReference>
<reference evidence="17 18" key="1">
    <citation type="journal article" date="2015" name="Genome Announc.">
        <title>Expanding the biotechnology potential of lactobacilli through comparative genomics of 213 strains and associated genera.</title>
        <authorList>
            <person name="Sun Z."/>
            <person name="Harris H.M."/>
            <person name="McCann A."/>
            <person name="Guo C."/>
            <person name="Argimon S."/>
            <person name="Zhang W."/>
            <person name="Yang X."/>
            <person name="Jeffery I.B."/>
            <person name="Cooney J.C."/>
            <person name="Kagawa T.F."/>
            <person name="Liu W."/>
            <person name="Song Y."/>
            <person name="Salvetti E."/>
            <person name="Wrobel A."/>
            <person name="Rasinkangas P."/>
            <person name="Parkhill J."/>
            <person name="Rea M.C."/>
            <person name="O'Sullivan O."/>
            <person name="Ritari J."/>
            <person name="Douillard F.P."/>
            <person name="Paul Ross R."/>
            <person name="Yang R."/>
            <person name="Briner A.E."/>
            <person name="Felis G.E."/>
            <person name="de Vos W.M."/>
            <person name="Barrangou R."/>
            <person name="Klaenhammer T.R."/>
            <person name="Caufield P.W."/>
            <person name="Cui Y."/>
            <person name="Zhang H."/>
            <person name="O'Toole P.W."/>
        </authorList>
    </citation>
    <scope>NUCLEOTIDE SEQUENCE [LARGE SCALE GENOMIC DNA]</scope>
    <source>
        <strain evidence="17 18">DSM 20003</strain>
    </source>
</reference>
<evidence type="ECO:0000259" key="16">
    <source>
        <dbReference type="Pfam" id="PF00485"/>
    </source>
</evidence>
<dbReference type="GO" id="GO:0004594">
    <property type="term" value="F:pantothenate kinase activity"/>
    <property type="evidence" value="ECO:0007669"/>
    <property type="project" value="UniProtKB-UniRule"/>
</dbReference>
<keyword evidence="10 14" id="KW-0418">Kinase</keyword>
<dbReference type="CDD" id="cd02025">
    <property type="entry name" value="PanK"/>
    <property type="match status" value="1"/>
</dbReference>
<evidence type="ECO:0000256" key="14">
    <source>
        <dbReference type="HAMAP-Rule" id="MF_00215"/>
    </source>
</evidence>
<gene>
    <name evidence="14" type="primary">coaA</name>
    <name evidence="17" type="ORF">FC07_GL000910</name>
</gene>
<dbReference type="UniPathway" id="UPA00241">
    <property type="reaction ID" value="UER00352"/>
</dbReference>
<comment type="subcellular location">
    <subcellularLocation>
        <location evidence="2 14 15">Cytoplasm</location>
    </subcellularLocation>
</comment>
<evidence type="ECO:0000256" key="7">
    <source>
        <dbReference type="ARBA" id="ARBA00022490"/>
    </source>
</evidence>
<organism evidence="17 18">
    <name type="scientific">Loigolactobacillus bifermentans DSM 20003</name>
    <dbReference type="NCBI Taxonomy" id="1423726"/>
    <lineage>
        <taxon>Bacteria</taxon>
        <taxon>Bacillati</taxon>
        <taxon>Bacillota</taxon>
        <taxon>Bacilli</taxon>
        <taxon>Lactobacillales</taxon>
        <taxon>Lactobacillaceae</taxon>
        <taxon>Loigolactobacillus</taxon>
    </lineage>
</organism>
<dbReference type="EMBL" id="AZDA01000098">
    <property type="protein sequence ID" value="KRK33923.1"/>
    <property type="molecule type" value="Genomic_DNA"/>
</dbReference>
<dbReference type="PATRIC" id="fig|1423726.3.peg.937"/>
<evidence type="ECO:0000313" key="18">
    <source>
        <dbReference type="Proteomes" id="UP000051461"/>
    </source>
</evidence>
<evidence type="ECO:0000256" key="1">
    <source>
        <dbReference type="ARBA" id="ARBA00001206"/>
    </source>
</evidence>
<dbReference type="Gene3D" id="3.40.50.300">
    <property type="entry name" value="P-loop containing nucleotide triphosphate hydrolases"/>
    <property type="match status" value="1"/>
</dbReference>
<dbReference type="SUPFAM" id="SSF52540">
    <property type="entry name" value="P-loop containing nucleoside triphosphate hydrolases"/>
    <property type="match status" value="1"/>
</dbReference>
<evidence type="ECO:0000256" key="15">
    <source>
        <dbReference type="RuleBase" id="RU003530"/>
    </source>
</evidence>
<feature type="binding site" evidence="14">
    <location>
        <begin position="112"/>
        <end position="119"/>
    </location>
    <ligand>
        <name>ATP</name>
        <dbReference type="ChEBI" id="CHEBI:30616"/>
    </ligand>
</feature>
<evidence type="ECO:0000313" key="17">
    <source>
        <dbReference type="EMBL" id="KRK33923.1"/>
    </source>
</evidence>
<dbReference type="GO" id="GO:0005737">
    <property type="term" value="C:cytoplasm"/>
    <property type="evidence" value="ECO:0007669"/>
    <property type="project" value="UniProtKB-SubCell"/>
</dbReference>
<comment type="catalytic activity">
    <reaction evidence="1 14 15">
        <text>(R)-pantothenate + ATP = (R)-4'-phosphopantothenate + ADP + H(+)</text>
        <dbReference type="Rhea" id="RHEA:16373"/>
        <dbReference type="ChEBI" id="CHEBI:10986"/>
        <dbReference type="ChEBI" id="CHEBI:15378"/>
        <dbReference type="ChEBI" id="CHEBI:29032"/>
        <dbReference type="ChEBI" id="CHEBI:30616"/>
        <dbReference type="ChEBI" id="CHEBI:456216"/>
        <dbReference type="EC" id="2.7.1.33"/>
    </reaction>
</comment>
<keyword evidence="11 14" id="KW-0067">ATP-binding</keyword>
<evidence type="ECO:0000256" key="5">
    <source>
        <dbReference type="ARBA" id="ARBA00012102"/>
    </source>
</evidence>
<dbReference type="NCBIfam" id="TIGR00554">
    <property type="entry name" value="panK_bact"/>
    <property type="match status" value="1"/>
</dbReference>
<dbReference type="STRING" id="1423726.FC07_GL000910"/>
<dbReference type="InterPro" id="IPR027417">
    <property type="entry name" value="P-loop_NTPase"/>
</dbReference>
<evidence type="ECO:0000256" key="12">
    <source>
        <dbReference type="ARBA" id="ARBA00022993"/>
    </source>
</evidence>
<evidence type="ECO:0000256" key="2">
    <source>
        <dbReference type="ARBA" id="ARBA00004496"/>
    </source>
</evidence>
<evidence type="ECO:0000256" key="10">
    <source>
        <dbReference type="ARBA" id="ARBA00022777"/>
    </source>
</evidence>
<proteinExistence type="inferred from homology"/>
<keyword evidence="12 14" id="KW-0173">Coenzyme A biosynthesis</keyword>
<sequence>MDRNSVKLKQSHWQFWIQGEKILENEMNYYRFSRREWRRFHRDGLPHLTQAELDQAKAFNDRISMDDVKDIYSPLRHLIQMYYQQYQERRRERADFLQVPFQPAPFIIGIAGSVAVGKTTTARLLEILLTRAYPDKKVQNITTDGFLYSNAELKRRHLMERKGFPESYDMQRLITFLTQIKNNLGPVAAPRYSHQIYDVLPNEYDMVSTPDILIVEGINVLQLPTNQRIYISDFFDFSVYVDAEPDVVEGWYLERFWALLDKAKHDPKNYYYPYAIGDHQTAQNMARRVWATNDLPNLVDYILPTRNRADVILHKTKHHRIDEIYLRKF</sequence>
<evidence type="ECO:0000256" key="11">
    <source>
        <dbReference type="ARBA" id="ARBA00022840"/>
    </source>
</evidence>
<name>A0A0R1GNF4_9LACO</name>
<dbReference type="PANTHER" id="PTHR10285">
    <property type="entry name" value="URIDINE KINASE"/>
    <property type="match status" value="1"/>
</dbReference>
<dbReference type="GO" id="GO:0015937">
    <property type="term" value="P:coenzyme A biosynthetic process"/>
    <property type="evidence" value="ECO:0007669"/>
    <property type="project" value="UniProtKB-UniRule"/>
</dbReference>
<evidence type="ECO:0000256" key="8">
    <source>
        <dbReference type="ARBA" id="ARBA00022679"/>
    </source>
</evidence>
<dbReference type="AlphaFoldDB" id="A0A0R1GNF4"/>
<evidence type="ECO:0000256" key="9">
    <source>
        <dbReference type="ARBA" id="ARBA00022741"/>
    </source>
</evidence>
<keyword evidence="8 14" id="KW-0808">Transferase</keyword>
<comment type="caution">
    <text evidence="17">The sequence shown here is derived from an EMBL/GenBank/DDBJ whole genome shotgun (WGS) entry which is preliminary data.</text>
</comment>